<dbReference type="Pfam" id="PF00697">
    <property type="entry name" value="PRAI"/>
    <property type="match status" value="2"/>
</dbReference>
<dbReference type="PANTHER" id="PTHR42894:SF1">
    <property type="entry name" value="N-(5'-PHOSPHORIBOSYL)ANTHRANILATE ISOMERASE"/>
    <property type="match status" value="1"/>
</dbReference>
<evidence type="ECO:0000313" key="11">
    <source>
        <dbReference type="EMBL" id="PWT26629.1"/>
    </source>
</evidence>
<evidence type="ECO:0000256" key="3">
    <source>
        <dbReference type="ARBA" id="ARBA00012572"/>
    </source>
</evidence>
<dbReference type="HAMAP" id="MF_00135">
    <property type="entry name" value="PRAI"/>
    <property type="match status" value="1"/>
</dbReference>
<dbReference type="SUPFAM" id="SSF51366">
    <property type="entry name" value="Ribulose-phoshate binding barrel"/>
    <property type="match status" value="1"/>
</dbReference>
<comment type="similarity">
    <text evidence="9">Belongs to the TrpF family.</text>
</comment>
<dbReference type="PANTHER" id="PTHR42894">
    <property type="entry name" value="N-(5'-PHOSPHORIBOSYL)ANTHRANILATE ISOMERASE"/>
    <property type="match status" value="1"/>
</dbReference>
<feature type="domain" description="N-(5'phosphoribosyl) anthranilate isomerase (PRAI)" evidence="10">
    <location>
        <begin position="6"/>
        <end position="102"/>
    </location>
</feature>
<evidence type="ECO:0000256" key="9">
    <source>
        <dbReference type="HAMAP-Rule" id="MF_00135"/>
    </source>
</evidence>
<dbReference type="EC" id="5.3.1.24" evidence="3 9"/>
<dbReference type="UniPathway" id="UPA00035">
    <property type="reaction ID" value="UER00042"/>
</dbReference>
<evidence type="ECO:0000313" key="12">
    <source>
        <dbReference type="Proteomes" id="UP000245488"/>
    </source>
</evidence>
<keyword evidence="5 9" id="KW-0028">Amino-acid biosynthesis</keyword>
<dbReference type="GO" id="GO:0004640">
    <property type="term" value="F:phosphoribosylanthranilate isomerase activity"/>
    <property type="evidence" value="ECO:0007669"/>
    <property type="project" value="UniProtKB-UniRule"/>
</dbReference>
<dbReference type="CDD" id="cd00405">
    <property type="entry name" value="PRAI"/>
    <property type="match status" value="1"/>
</dbReference>
<sequence length="228" mass="25651">MEMVKLKICGLMTKEDCVIMNGFKPDYCGLVFANTRHHLTDQMAGEIRNTLDISIPTVGVFVDDDIDHIVELYNSAIIQIIQLHGHEDAAYIQELRDRIDKSKPDKKRHYDEFGPGAPIMKAIRVKDGSEFKDADSLPVDMLLLDNFQENLPGGTGKSFELFMIPKLNKPYFLAGGLSADNITSALAQSRPYAVDVSSSIETDGHKDWKKVEKLVRILEPYRPQSQLV</sequence>
<comment type="caution">
    <text evidence="11">The sequence shown here is derived from an EMBL/GenBank/DDBJ whole genome shotgun (WGS) entry which is preliminary data.</text>
</comment>
<dbReference type="Gene3D" id="3.20.20.70">
    <property type="entry name" value="Aldolase class I"/>
    <property type="match status" value="1"/>
</dbReference>
<feature type="domain" description="N-(5'phosphoribosyl) anthranilate isomerase (PRAI)" evidence="10">
    <location>
        <begin position="111"/>
        <end position="215"/>
    </location>
</feature>
<evidence type="ECO:0000256" key="7">
    <source>
        <dbReference type="ARBA" id="ARBA00023141"/>
    </source>
</evidence>
<keyword evidence="12" id="KW-1185">Reference proteome</keyword>
<organism evidence="11 12">
    <name type="scientific">Butyrivibrio fibrisolvens</name>
    <dbReference type="NCBI Taxonomy" id="831"/>
    <lineage>
        <taxon>Bacteria</taxon>
        <taxon>Bacillati</taxon>
        <taxon>Bacillota</taxon>
        <taxon>Clostridia</taxon>
        <taxon>Lachnospirales</taxon>
        <taxon>Lachnospiraceae</taxon>
        <taxon>Butyrivibrio</taxon>
    </lineage>
</organism>
<comment type="pathway">
    <text evidence="2 9">Amino-acid biosynthesis; L-tryptophan biosynthesis; L-tryptophan from chorismate: step 3/5.</text>
</comment>
<evidence type="ECO:0000256" key="5">
    <source>
        <dbReference type="ARBA" id="ARBA00022605"/>
    </source>
</evidence>
<dbReference type="Proteomes" id="UP000245488">
    <property type="component" value="Chromosome"/>
</dbReference>
<dbReference type="InterPro" id="IPR013785">
    <property type="entry name" value="Aldolase_TIM"/>
</dbReference>
<evidence type="ECO:0000256" key="1">
    <source>
        <dbReference type="ARBA" id="ARBA00001164"/>
    </source>
</evidence>
<evidence type="ECO:0000256" key="4">
    <source>
        <dbReference type="ARBA" id="ARBA00022272"/>
    </source>
</evidence>
<dbReference type="AlphaFoldDB" id="A0A317FZK4"/>
<dbReference type="InterPro" id="IPR044643">
    <property type="entry name" value="TrpF_fam"/>
</dbReference>
<keyword evidence="6 9" id="KW-0822">Tryptophan biosynthesis</keyword>
<dbReference type="EMBL" id="NXNG01000001">
    <property type="protein sequence ID" value="PWT26629.1"/>
    <property type="molecule type" value="Genomic_DNA"/>
</dbReference>
<gene>
    <name evidence="9" type="primary">trpF</name>
    <name evidence="11" type="ORF">CPT75_05560</name>
</gene>
<evidence type="ECO:0000259" key="10">
    <source>
        <dbReference type="Pfam" id="PF00697"/>
    </source>
</evidence>
<evidence type="ECO:0000256" key="8">
    <source>
        <dbReference type="ARBA" id="ARBA00023235"/>
    </source>
</evidence>
<dbReference type="GO" id="GO:0000162">
    <property type="term" value="P:L-tryptophan biosynthetic process"/>
    <property type="evidence" value="ECO:0007669"/>
    <property type="project" value="UniProtKB-UniRule"/>
</dbReference>
<protein>
    <recommendedName>
        <fullName evidence="4 9">N-(5'-phosphoribosyl)anthranilate isomerase</fullName>
        <shortName evidence="9">PRAI</shortName>
        <ecNumber evidence="3 9">5.3.1.24</ecNumber>
    </recommendedName>
</protein>
<comment type="catalytic activity">
    <reaction evidence="1 9">
        <text>N-(5-phospho-beta-D-ribosyl)anthranilate = 1-(2-carboxyphenylamino)-1-deoxy-D-ribulose 5-phosphate</text>
        <dbReference type="Rhea" id="RHEA:21540"/>
        <dbReference type="ChEBI" id="CHEBI:18277"/>
        <dbReference type="ChEBI" id="CHEBI:58613"/>
        <dbReference type="EC" id="5.3.1.24"/>
    </reaction>
</comment>
<dbReference type="InterPro" id="IPR001240">
    <property type="entry name" value="PRAI_dom"/>
</dbReference>
<dbReference type="InterPro" id="IPR011060">
    <property type="entry name" value="RibuloseP-bd_barrel"/>
</dbReference>
<keyword evidence="8 9" id="KW-0413">Isomerase</keyword>
<evidence type="ECO:0000256" key="6">
    <source>
        <dbReference type="ARBA" id="ARBA00022822"/>
    </source>
</evidence>
<proteinExistence type="inferred from homology"/>
<evidence type="ECO:0000256" key="2">
    <source>
        <dbReference type="ARBA" id="ARBA00004664"/>
    </source>
</evidence>
<name>A0A317FZK4_BUTFI</name>
<accession>A0A317FZK4</accession>
<keyword evidence="7 9" id="KW-0057">Aromatic amino acid biosynthesis</keyword>
<reference evidence="11 12" key="1">
    <citation type="submission" date="2017-09" db="EMBL/GenBank/DDBJ databases">
        <title>High-quality draft genome sequence of Butyrivibrio fibrisolvens INBov1, isolated from cow rumen.</title>
        <authorList>
            <person name="Rodriguez Hernaez J."/>
            <person name="Rivarola M."/>
            <person name="Paniego N."/>
            <person name="Cravero S."/>
            <person name="Ceron Cucchi M."/>
            <person name="Martinez M.C."/>
        </authorList>
    </citation>
    <scope>NUCLEOTIDE SEQUENCE [LARGE SCALE GENOMIC DNA]</scope>
    <source>
        <strain evidence="11 12">INBov1</strain>
    </source>
</reference>